<dbReference type="EMBL" id="LRGB01000868">
    <property type="protein sequence ID" value="KZS15692.1"/>
    <property type="molecule type" value="Genomic_DNA"/>
</dbReference>
<name>A0A162CGU9_9CRUS</name>
<keyword evidence="2" id="KW-1185">Reference proteome</keyword>
<dbReference type="AlphaFoldDB" id="A0A162CGU9"/>
<proteinExistence type="predicted"/>
<dbReference type="Proteomes" id="UP000076858">
    <property type="component" value="Unassembled WGS sequence"/>
</dbReference>
<evidence type="ECO:0000313" key="1">
    <source>
        <dbReference type="EMBL" id="KZS15692.1"/>
    </source>
</evidence>
<protein>
    <submittedName>
        <fullName evidence="1">Uncharacterized protein</fullName>
    </submittedName>
</protein>
<reference evidence="1 2" key="1">
    <citation type="submission" date="2016-03" db="EMBL/GenBank/DDBJ databases">
        <title>EvidentialGene: Evidence-directed Construction of Genes on Genomes.</title>
        <authorList>
            <person name="Gilbert D.G."/>
            <person name="Choi J.-H."/>
            <person name="Mockaitis K."/>
            <person name="Colbourne J."/>
            <person name="Pfrender M."/>
        </authorList>
    </citation>
    <scope>NUCLEOTIDE SEQUENCE [LARGE SCALE GENOMIC DNA]</scope>
    <source>
        <strain evidence="1 2">Xinb3</strain>
        <tissue evidence="1">Complete organism</tissue>
    </source>
</reference>
<comment type="caution">
    <text evidence="1">The sequence shown here is derived from an EMBL/GenBank/DDBJ whole genome shotgun (WGS) entry which is preliminary data.</text>
</comment>
<gene>
    <name evidence="1" type="ORF">APZ42_018899</name>
</gene>
<evidence type="ECO:0000313" key="2">
    <source>
        <dbReference type="Proteomes" id="UP000076858"/>
    </source>
</evidence>
<accession>A0A162CGU9</accession>
<sequence>MSLRARPDYLPAYYWKYIPVSNVAEKPNFVKDIRRHYGCWISLRSENFVQIFKDTSIS</sequence>
<organism evidence="1 2">
    <name type="scientific">Daphnia magna</name>
    <dbReference type="NCBI Taxonomy" id="35525"/>
    <lineage>
        <taxon>Eukaryota</taxon>
        <taxon>Metazoa</taxon>
        <taxon>Ecdysozoa</taxon>
        <taxon>Arthropoda</taxon>
        <taxon>Crustacea</taxon>
        <taxon>Branchiopoda</taxon>
        <taxon>Diplostraca</taxon>
        <taxon>Cladocera</taxon>
        <taxon>Anomopoda</taxon>
        <taxon>Daphniidae</taxon>
        <taxon>Daphnia</taxon>
    </lineage>
</organism>